<evidence type="ECO:0000313" key="8">
    <source>
        <dbReference type="EMBL" id="OZS73310.1"/>
    </source>
</evidence>
<gene>
    <name evidence="8" type="ORF">CHI95_17365</name>
</gene>
<protein>
    <submittedName>
        <fullName evidence="8">Uncharacterized protein</fullName>
    </submittedName>
</protein>
<organism evidence="8 9">
    <name type="scientific">Providencia rettgeri</name>
    <dbReference type="NCBI Taxonomy" id="587"/>
    <lineage>
        <taxon>Bacteria</taxon>
        <taxon>Pseudomonadati</taxon>
        <taxon>Pseudomonadota</taxon>
        <taxon>Gammaproteobacteria</taxon>
        <taxon>Enterobacterales</taxon>
        <taxon>Morganellaceae</taxon>
        <taxon>Providencia</taxon>
    </lineage>
</organism>
<feature type="transmembrane region" description="Helical" evidence="5">
    <location>
        <begin position="79"/>
        <end position="96"/>
    </location>
</feature>
<evidence type="ECO:0000256" key="5">
    <source>
        <dbReference type="SAM" id="Phobius"/>
    </source>
</evidence>
<feature type="transmembrane region" description="Helical" evidence="5">
    <location>
        <begin position="102"/>
        <end position="120"/>
    </location>
</feature>
<dbReference type="InterPro" id="IPR007016">
    <property type="entry name" value="O-antigen_ligase-rel_domated"/>
</dbReference>
<evidence type="ECO:0000259" key="7">
    <source>
        <dbReference type="Pfam" id="PF11846"/>
    </source>
</evidence>
<dbReference type="PANTHER" id="PTHR37422:SF13">
    <property type="entry name" value="LIPOPOLYSACCHARIDE BIOSYNTHESIS PROTEIN PA4999-RELATED"/>
    <property type="match status" value="1"/>
</dbReference>
<proteinExistence type="predicted"/>
<feature type="transmembrane region" description="Helical" evidence="5">
    <location>
        <begin position="219"/>
        <end position="236"/>
    </location>
</feature>
<feature type="transmembrane region" description="Helical" evidence="5">
    <location>
        <begin position="416"/>
        <end position="438"/>
    </location>
</feature>
<dbReference type="PANTHER" id="PTHR37422">
    <property type="entry name" value="TEICHURONIC ACID BIOSYNTHESIS PROTEIN TUAE"/>
    <property type="match status" value="1"/>
</dbReference>
<reference evidence="8 9" key="1">
    <citation type="submission" date="2017-07" db="EMBL/GenBank/DDBJ databases">
        <title>blaIMP-27 on transferable plasmids in Proteus mirabilis and Providencia rettgeri.</title>
        <authorList>
            <person name="Potter R."/>
        </authorList>
    </citation>
    <scope>NUCLEOTIDE SEQUENCE [LARGE SCALE GENOMIC DNA]</scope>
    <source>
        <strain evidence="8 9">PR1</strain>
    </source>
</reference>
<evidence type="ECO:0000256" key="1">
    <source>
        <dbReference type="ARBA" id="ARBA00004141"/>
    </source>
</evidence>
<evidence type="ECO:0000256" key="3">
    <source>
        <dbReference type="ARBA" id="ARBA00022989"/>
    </source>
</evidence>
<keyword evidence="2 5" id="KW-0812">Transmembrane</keyword>
<feature type="domain" description="O-antigen ligase-related" evidence="6">
    <location>
        <begin position="205"/>
        <end position="346"/>
    </location>
</feature>
<dbReference type="Pfam" id="PF11846">
    <property type="entry name" value="Wzy_C_2"/>
    <property type="match status" value="1"/>
</dbReference>
<dbReference type="EMBL" id="NOWC01000023">
    <property type="protein sequence ID" value="OZS73310.1"/>
    <property type="molecule type" value="Genomic_DNA"/>
</dbReference>
<keyword evidence="3 5" id="KW-1133">Transmembrane helix</keyword>
<accession>A0A264VPN6</accession>
<comment type="subcellular location">
    <subcellularLocation>
        <location evidence="1">Membrane</location>
        <topology evidence="1">Multi-pass membrane protein</topology>
    </subcellularLocation>
</comment>
<evidence type="ECO:0000256" key="2">
    <source>
        <dbReference type="ARBA" id="ARBA00022692"/>
    </source>
</evidence>
<feature type="transmembrane region" description="Helical" evidence="5">
    <location>
        <begin position="15"/>
        <end position="35"/>
    </location>
</feature>
<keyword evidence="4 5" id="KW-0472">Membrane</keyword>
<feature type="transmembrane region" description="Helical" evidence="5">
    <location>
        <begin position="173"/>
        <end position="191"/>
    </location>
</feature>
<dbReference type="GO" id="GO:0016020">
    <property type="term" value="C:membrane"/>
    <property type="evidence" value="ECO:0007669"/>
    <property type="project" value="UniProtKB-SubCell"/>
</dbReference>
<feature type="transmembrane region" description="Helical" evidence="5">
    <location>
        <begin position="243"/>
        <end position="264"/>
    </location>
</feature>
<dbReference type="AlphaFoldDB" id="A0A264VPN6"/>
<comment type="caution">
    <text evidence="8">The sequence shown here is derived from an EMBL/GenBank/DDBJ whole genome shotgun (WGS) entry which is preliminary data.</text>
</comment>
<name>A0A264VPN6_PRORE</name>
<dbReference type="InterPro" id="IPR051533">
    <property type="entry name" value="WaaL-like"/>
</dbReference>
<dbReference type="Proteomes" id="UP000216001">
    <property type="component" value="Unassembled WGS sequence"/>
</dbReference>
<evidence type="ECO:0000313" key="9">
    <source>
        <dbReference type="Proteomes" id="UP000216001"/>
    </source>
</evidence>
<feature type="transmembrane region" description="Helical" evidence="5">
    <location>
        <begin position="365"/>
        <end position="381"/>
    </location>
</feature>
<feature type="transmembrane region" description="Helical" evidence="5">
    <location>
        <begin position="339"/>
        <end position="358"/>
    </location>
</feature>
<feature type="transmembrane region" description="Helical" evidence="5">
    <location>
        <begin position="196"/>
        <end position="213"/>
    </location>
</feature>
<feature type="transmembrane region" description="Helical" evidence="5">
    <location>
        <begin position="47"/>
        <end position="67"/>
    </location>
</feature>
<dbReference type="InterPro" id="IPR021797">
    <property type="entry name" value="Wzy_C_2"/>
</dbReference>
<evidence type="ECO:0000259" key="6">
    <source>
        <dbReference type="Pfam" id="PF04932"/>
    </source>
</evidence>
<feature type="domain" description="Virulence factor membrane-bound polymerase C-terminal" evidence="7">
    <location>
        <begin position="372"/>
        <end position="549"/>
    </location>
</feature>
<dbReference type="RefSeq" id="WP_094962367.1">
    <property type="nucleotide sequence ID" value="NZ_NOWC01000023.1"/>
</dbReference>
<feature type="transmembrane region" description="Helical" evidence="5">
    <location>
        <begin position="132"/>
        <end position="153"/>
    </location>
</feature>
<sequence>MMFAIKIKDNKKERYPWVLLSFVVIFFGIILHIYLPNMGGTGLSLPFNIISGFFIAFFIVVVSITQIKNSSLYYSKSSNYITIGLVLLLGLCFFAPKDYQFNAYLTAYWLLGALFLYQALLQINISETVLKIIVCSILFSAIIESLFSIAQIFNFFPISGDRPYGVFQQVNVLSSFICVGIASAIGMFILMRTVTWYASAIIIVSLVLMSVVLPLSQSLTGYLNLLLIVIVFYFFAKYHRKYIFYSLISIVIGLIIGYGIKIGFNISDFSESKLQTSHIRWVLWQHSLYLFSENILFGTGVGSFESVFLERFGGGLLGTSERVISHPHNEILRWMVEGGVVGIAAILLVIIGSGYLLYSSLKNKNNNYVFLVIALPIVFHMMTEFPLWLSIPHGVVLILLIRCADIPTKKYHLNKIVGYCSKTIIALGGLLSMGLLYFTLQTQQYLTYIEKTGQQFLLSMNEPDYSEWKYYLINDRYKLDLNMGYLLRYNETQTPYYLNLFSSWAESYSRSCPDINVYFSWILVLNELGEKEKAKSVKGKAIFLFDNNEKLEGLNF</sequence>
<evidence type="ECO:0000256" key="4">
    <source>
        <dbReference type="ARBA" id="ARBA00023136"/>
    </source>
</evidence>
<dbReference type="Pfam" id="PF04932">
    <property type="entry name" value="Wzy_C"/>
    <property type="match status" value="1"/>
</dbReference>